<dbReference type="EMBL" id="JARACI010000498">
    <property type="protein sequence ID" value="MDD9205452.1"/>
    <property type="molecule type" value="Genomic_DNA"/>
</dbReference>
<evidence type="ECO:0000259" key="1">
    <source>
        <dbReference type="Pfam" id="PF11296"/>
    </source>
</evidence>
<evidence type="ECO:0000313" key="3">
    <source>
        <dbReference type="Proteomes" id="UP001165561"/>
    </source>
</evidence>
<feature type="non-terminal residue" evidence="2">
    <location>
        <position position="1"/>
    </location>
</feature>
<feature type="domain" description="DUF3097" evidence="1">
    <location>
        <begin position="1"/>
        <end position="58"/>
    </location>
</feature>
<name>A0ABT5TU21_9MICO</name>
<keyword evidence="3" id="KW-1185">Reference proteome</keyword>
<sequence>PRGTDIKKGTLAALGWPHADQADVAQGWKRILGRVRDYKDLSPALLGRMEELIDFVTAVPE</sequence>
<proteinExistence type="predicted"/>
<dbReference type="Proteomes" id="UP001165561">
    <property type="component" value="Unassembled WGS sequence"/>
</dbReference>
<organism evidence="2 3">
    <name type="scientific">Georgenia halotolerans</name>
    <dbReference type="NCBI Taxonomy" id="3028317"/>
    <lineage>
        <taxon>Bacteria</taxon>
        <taxon>Bacillati</taxon>
        <taxon>Actinomycetota</taxon>
        <taxon>Actinomycetes</taxon>
        <taxon>Micrococcales</taxon>
        <taxon>Bogoriellaceae</taxon>
        <taxon>Georgenia</taxon>
    </lineage>
</organism>
<accession>A0ABT5TU21</accession>
<evidence type="ECO:0000313" key="2">
    <source>
        <dbReference type="EMBL" id="MDD9205452.1"/>
    </source>
</evidence>
<reference evidence="2" key="1">
    <citation type="submission" date="2023-02" db="EMBL/GenBank/DDBJ databases">
        <title>Georgenia sp.10Sc9-8, isolated from a soil sample collected from the Taklamakan desert.</title>
        <authorList>
            <person name="Liu S."/>
        </authorList>
    </citation>
    <scope>NUCLEOTIDE SEQUENCE</scope>
    <source>
        <strain evidence="2">10Sc9-8</strain>
    </source>
</reference>
<comment type="caution">
    <text evidence="2">The sequence shown here is derived from an EMBL/GenBank/DDBJ whole genome shotgun (WGS) entry which is preliminary data.</text>
</comment>
<protein>
    <submittedName>
        <fullName evidence="2">DUF3097 family protein</fullName>
    </submittedName>
</protein>
<gene>
    <name evidence="2" type="ORF">PU560_03085</name>
</gene>
<dbReference type="Pfam" id="PF11296">
    <property type="entry name" value="DUF3097_C"/>
    <property type="match status" value="1"/>
</dbReference>
<dbReference type="InterPro" id="IPR021447">
    <property type="entry name" value="DUF3097_C"/>
</dbReference>